<dbReference type="AlphaFoldDB" id="A0A7J6DDB5"/>
<dbReference type="EMBL" id="JAAMOB010000002">
    <property type="protein sequence ID" value="KAF4117293.1"/>
    <property type="molecule type" value="Genomic_DNA"/>
</dbReference>
<dbReference type="GO" id="GO:0023052">
    <property type="term" value="P:signaling"/>
    <property type="evidence" value="ECO:0007669"/>
    <property type="project" value="InterPro"/>
</dbReference>
<evidence type="ECO:0000256" key="2">
    <source>
        <dbReference type="SAM" id="MobiDB-lite"/>
    </source>
</evidence>
<evidence type="ECO:0000256" key="1">
    <source>
        <dbReference type="ARBA" id="ARBA00008839"/>
    </source>
</evidence>
<dbReference type="InterPro" id="IPR005026">
    <property type="entry name" value="SAPAP"/>
</dbReference>
<feature type="compositionally biased region" description="Basic and acidic residues" evidence="2">
    <location>
        <begin position="974"/>
        <end position="992"/>
    </location>
</feature>
<dbReference type="GO" id="GO:0098978">
    <property type="term" value="C:glutamatergic synapse"/>
    <property type="evidence" value="ECO:0007669"/>
    <property type="project" value="TreeGrafter"/>
</dbReference>
<dbReference type="PANTHER" id="PTHR12353">
    <property type="entry name" value="DISKS LARGE-ASSOCIATED PROTEIN DAP SAP90/PSD-95-ASSOCIATED PROTEIN"/>
    <property type="match status" value="1"/>
</dbReference>
<feature type="compositionally biased region" description="Polar residues" evidence="2">
    <location>
        <begin position="1003"/>
        <end position="1012"/>
    </location>
</feature>
<gene>
    <name evidence="3" type="ORF">G5714_001846</name>
</gene>
<dbReference type="PANTHER" id="PTHR12353:SF7">
    <property type="entry name" value="DISKS LARGE-ASSOCIATED PROTEIN 1"/>
    <property type="match status" value="1"/>
</dbReference>
<comment type="similarity">
    <text evidence="1">Belongs to the SAPAP family.</text>
</comment>
<evidence type="ECO:0000313" key="3">
    <source>
        <dbReference type="EMBL" id="KAF4117293.1"/>
    </source>
</evidence>
<protein>
    <recommendedName>
        <fullName evidence="5">Disks large-associated protein 1</fullName>
    </recommendedName>
</protein>
<evidence type="ECO:0008006" key="5">
    <source>
        <dbReference type="Google" id="ProtNLM"/>
    </source>
</evidence>
<accession>A0A7J6DDB5</accession>
<name>A0A7J6DDB5_9TELE</name>
<sequence>MNCAVLWDLSCFTADAWNEVQKTWDSCVHWNISAENEELLSTVRSLWSCTVRGCLRPSLDDSISVMKGLSSSRSHHHVVTCDPSFDSMGHHLDHKPYLISQIDNPHPVDHSYYSQRSPYQPDCVVPYGTFPRRHYSSQHELKDETAVVPYTGGGVPANKGQQRLPVALLDQFDRQLPVPRDGYHTLQYKRAAAALEQRSDSPGRIRHLVHSVQKLFTKSHSLEGPHHGHGHGKGSINGGKASPDGEPPAIRHRKRSKSRERCKSAEPKNRTPPSGYWSSDELEREACLFHHGPPGVMTMGRHPDKSQSQYFLEAYNTINDQALKNSRSSNDLGKCSTCTSIPLSVDASQLVKKSSWSSSLTVPQDEWGGFPLGKDEDIPCRRMRSGSYVKAMAEDDSGDSDGSPKPSPKMQARRASYLKATQPSLTEMTTLNISTEHSPKLQIRSHSYLRAVSEVSINRSLDTLDPKALLASPQYRSRNESYMRAMSTISQVSEVEVNGQIEAVCESVFSEMESQAVDALDLPVPGCFRMRSHSYVRAIDQGCSQDDDGPLLPASPPRTTTTVRTIQSSTVSSCITTYKKTPPPVPPRTSTKPFISITAQSSTESAQDAYMDGPGTRGEPILHSGLSNSTESIDSMKALTAAIEAANAQIHGPVSQHVSNSTITISTTPPSPLPMPMPVPIPFPIPALEDIRRDVLRKSRCLSIGIQVDGPEDQELEDQSKFQSVGIQVEEEQGHRRFKRSNSVTAAVQADLDTPEYTPADSPVTDFASSGCLSRQYSRDAATSTVSIQGSGNHYHACTSDDYEDVGFDPSILPPPDPWIDSVTEDPLEVVGRSVCQRDGRWFLKLLQAETERMEGWCRQMEHDEKENKLPDEILGKIRSAVGSAQLLMSQKFQQFRELCEENLNPNTHPRPVAQDLAGFWDMLQLSIENISLKFDELHQLKANNWRPLDPPERKERRLPPPVPKKPPKGHPPLARDRSLESTEKQRQEARKRLMAAKRAASVRQNSATESADSIEIYIPEAQTRL</sequence>
<feature type="region of interest" description="Disordered" evidence="2">
    <location>
        <begin position="220"/>
        <end position="278"/>
    </location>
</feature>
<reference evidence="3 4" key="1">
    <citation type="submission" date="2020-04" db="EMBL/GenBank/DDBJ databases">
        <title>Chromosome-level genome assembly of a cyprinid fish Onychostoma macrolepis by integration of Nanopore Sequencing, Bionano and Hi-C technology.</title>
        <authorList>
            <person name="Wang D."/>
        </authorList>
    </citation>
    <scope>NUCLEOTIDE SEQUENCE [LARGE SCALE GENOMIC DNA]</scope>
    <source>
        <strain evidence="3">SWU-2019</strain>
        <tissue evidence="3">Muscle</tissue>
    </source>
</reference>
<dbReference type="Pfam" id="PF03359">
    <property type="entry name" value="GKAP"/>
    <property type="match status" value="1"/>
</dbReference>
<feature type="compositionally biased region" description="Basic and acidic residues" evidence="2">
    <location>
        <begin position="950"/>
        <end position="959"/>
    </location>
</feature>
<feature type="region of interest" description="Disordered" evidence="2">
    <location>
        <begin position="945"/>
        <end position="1026"/>
    </location>
</feature>
<comment type="caution">
    <text evidence="3">The sequence shown here is derived from an EMBL/GenBank/DDBJ whole genome shotgun (WGS) entry which is preliminary data.</text>
</comment>
<dbReference type="GO" id="GO:0099572">
    <property type="term" value="C:postsynaptic specialization"/>
    <property type="evidence" value="ECO:0007669"/>
    <property type="project" value="TreeGrafter"/>
</dbReference>
<feature type="compositionally biased region" description="Basic and acidic residues" evidence="2">
    <location>
        <begin position="259"/>
        <end position="269"/>
    </location>
</feature>
<dbReference type="GO" id="GO:0060090">
    <property type="term" value="F:molecular adaptor activity"/>
    <property type="evidence" value="ECO:0007669"/>
    <property type="project" value="TreeGrafter"/>
</dbReference>
<feature type="region of interest" description="Disordered" evidence="2">
    <location>
        <begin position="392"/>
        <end position="416"/>
    </location>
</feature>
<organism evidence="3 4">
    <name type="scientific">Onychostoma macrolepis</name>
    <dbReference type="NCBI Taxonomy" id="369639"/>
    <lineage>
        <taxon>Eukaryota</taxon>
        <taxon>Metazoa</taxon>
        <taxon>Chordata</taxon>
        <taxon>Craniata</taxon>
        <taxon>Vertebrata</taxon>
        <taxon>Euteleostomi</taxon>
        <taxon>Actinopterygii</taxon>
        <taxon>Neopterygii</taxon>
        <taxon>Teleostei</taxon>
        <taxon>Ostariophysi</taxon>
        <taxon>Cypriniformes</taxon>
        <taxon>Cyprinidae</taxon>
        <taxon>Acrossocheilinae</taxon>
        <taxon>Onychostoma</taxon>
    </lineage>
</organism>
<evidence type="ECO:0000313" key="4">
    <source>
        <dbReference type="Proteomes" id="UP000579812"/>
    </source>
</evidence>
<dbReference type="Proteomes" id="UP000579812">
    <property type="component" value="Unassembled WGS sequence"/>
</dbReference>
<keyword evidence="4" id="KW-1185">Reference proteome</keyword>
<proteinExistence type="inferred from homology"/>